<gene>
    <name evidence="1" type="ORF">ELY33_14625</name>
</gene>
<evidence type="ECO:0000313" key="1">
    <source>
        <dbReference type="EMBL" id="RUR27825.1"/>
    </source>
</evidence>
<dbReference type="AlphaFoldDB" id="A0A433KGC3"/>
<accession>A0A433KGC3</accession>
<sequence length="60" mass="6574">MALCIITSLHYQQTLTSAPFIVNSYPACSHFSRISALRTSTFNCCVAFFAPADGVQEVRS</sequence>
<name>A0A433KGC3_9GAMM</name>
<reference evidence="1 2" key="1">
    <citation type="submission" date="2018-12" db="EMBL/GenBank/DDBJ databases">
        <title>three novel Halomonas strain isolated from plants.</title>
        <authorList>
            <person name="Sun C."/>
        </authorList>
    </citation>
    <scope>NUCLEOTIDE SEQUENCE [LARGE SCALE GENOMIC DNA]</scope>
    <source>
        <strain evidence="1 2">DSM 19434</strain>
    </source>
</reference>
<dbReference type="RefSeq" id="WP_126948642.1">
    <property type="nucleotide sequence ID" value="NZ_RZHG01000027.1"/>
</dbReference>
<comment type="caution">
    <text evidence="1">The sequence shown here is derived from an EMBL/GenBank/DDBJ whole genome shotgun (WGS) entry which is preliminary data.</text>
</comment>
<evidence type="ECO:0000313" key="2">
    <source>
        <dbReference type="Proteomes" id="UP000287336"/>
    </source>
</evidence>
<dbReference type="EMBL" id="RZHG01000027">
    <property type="protein sequence ID" value="RUR27825.1"/>
    <property type="molecule type" value="Genomic_DNA"/>
</dbReference>
<keyword evidence="2" id="KW-1185">Reference proteome</keyword>
<protein>
    <submittedName>
        <fullName evidence="1">Uncharacterized protein</fullName>
    </submittedName>
</protein>
<dbReference type="Proteomes" id="UP000287336">
    <property type="component" value="Unassembled WGS sequence"/>
</dbReference>
<proteinExistence type="predicted"/>
<organism evidence="1 2">
    <name type="scientific">Vreelandella andesensis</name>
    <dbReference type="NCBI Taxonomy" id="447567"/>
    <lineage>
        <taxon>Bacteria</taxon>
        <taxon>Pseudomonadati</taxon>
        <taxon>Pseudomonadota</taxon>
        <taxon>Gammaproteobacteria</taxon>
        <taxon>Oceanospirillales</taxon>
        <taxon>Halomonadaceae</taxon>
        <taxon>Vreelandella</taxon>
    </lineage>
</organism>